<keyword evidence="2" id="KW-0812">Transmembrane</keyword>
<feature type="transmembrane region" description="Helical" evidence="2">
    <location>
        <begin position="172"/>
        <end position="194"/>
    </location>
</feature>
<feature type="compositionally biased region" description="Low complexity" evidence="1">
    <location>
        <begin position="338"/>
        <end position="351"/>
    </location>
</feature>
<evidence type="ECO:0000313" key="4">
    <source>
        <dbReference type="Proteomes" id="UP000324479"/>
    </source>
</evidence>
<dbReference type="SUPFAM" id="SSF81296">
    <property type="entry name" value="E set domains"/>
    <property type="match status" value="1"/>
</dbReference>
<protein>
    <recommendedName>
        <fullName evidence="5">Arrestin-like N-terminal domain-containing protein</fullName>
    </recommendedName>
</protein>
<dbReference type="Gene3D" id="2.60.40.640">
    <property type="match status" value="2"/>
</dbReference>
<evidence type="ECO:0000256" key="2">
    <source>
        <dbReference type="SAM" id="Phobius"/>
    </source>
</evidence>
<organism evidence="3 4">
    <name type="scientific">Roseiconus nitratireducens</name>
    <dbReference type="NCBI Taxonomy" id="2605748"/>
    <lineage>
        <taxon>Bacteria</taxon>
        <taxon>Pseudomonadati</taxon>
        <taxon>Planctomycetota</taxon>
        <taxon>Planctomycetia</taxon>
        <taxon>Pirellulales</taxon>
        <taxon>Pirellulaceae</taxon>
        <taxon>Roseiconus</taxon>
    </lineage>
</organism>
<feature type="region of interest" description="Disordered" evidence="1">
    <location>
        <begin position="327"/>
        <end position="352"/>
    </location>
</feature>
<feature type="transmembrane region" description="Helical" evidence="2">
    <location>
        <begin position="143"/>
        <end position="166"/>
    </location>
</feature>
<proteinExistence type="predicted"/>
<keyword evidence="2" id="KW-1133">Transmembrane helix</keyword>
<dbReference type="EMBL" id="VWOX01000007">
    <property type="protein sequence ID" value="KAA5542753.1"/>
    <property type="molecule type" value="Genomic_DNA"/>
</dbReference>
<comment type="caution">
    <text evidence="3">The sequence shown here is derived from an EMBL/GenBank/DDBJ whole genome shotgun (WGS) entry which is preliminary data.</text>
</comment>
<keyword evidence="4" id="KW-1185">Reference proteome</keyword>
<evidence type="ECO:0000313" key="3">
    <source>
        <dbReference type="EMBL" id="KAA5542753.1"/>
    </source>
</evidence>
<dbReference type="AlphaFoldDB" id="A0A5M6D5Y2"/>
<dbReference type="Proteomes" id="UP000324479">
    <property type="component" value="Unassembled WGS sequence"/>
</dbReference>
<dbReference type="InterPro" id="IPR014756">
    <property type="entry name" value="Ig_E-set"/>
</dbReference>
<evidence type="ECO:0008006" key="5">
    <source>
        <dbReference type="Google" id="ProtNLM"/>
    </source>
</evidence>
<sequence>MTMAKCDLSIDLDDPDKVYVGGDKITGTVHVIADADVHCKGLEVQSTWRTHGRGNIAQGNHDTVTVFQGEWSAGQRESYRFELRVPYWPPSYHGNYINLDHYVDARAKIPWAFDPKASAEYMMRPTDAPPADQIATKNQANGCVGFGLLGLVGAIMLFGCGGAFVALVANPFVAVFIGLFLVPIAAFLTARYLLPKWLLGNVTCELKDTQLSPGDTLRARLEFEPRRGTAINSISATLTGSEVCVSGSGSNRTTHRNVFFEERHQLEGATTLQAGQAKQFDLALPIPADVPYSFDLNDNDLNWELELRVDIPRWPDWHQKLKFQVVPDGSRPKTESPAPHAMPDAQATAATPDDEITFVETASHLWQLRDDGEQVNVLVDAVTGLTFDMEAIVERRLLYSGSEDPHVYRDGYAVWAHHTDPPLPLVLYVPHELADEFEQAGREPWRFRGTIVGWDDDHRRLQIKVLTH</sequence>
<reference evidence="3 4" key="1">
    <citation type="submission" date="2019-08" db="EMBL/GenBank/DDBJ databases">
        <authorList>
            <person name="Dhanesh K."/>
            <person name="Kumar G."/>
            <person name="Sasikala C."/>
            <person name="Venkata Ramana C."/>
        </authorList>
    </citation>
    <scope>NUCLEOTIDE SEQUENCE [LARGE SCALE GENOMIC DNA]</scope>
    <source>
        <strain evidence="3 4">JC645</strain>
    </source>
</reference>
<name>A0A5M6D5Y2_9BACT</name>
<evidence type="ECO:0000256" key="1">
    <source>
        <dbReference type="SAM" id="MobiDB-lite"/>
    </source>
</evidence>
<gene>
    <name evidence="3" type="ORF">FYK55_14630</name>
</gene>
<accession>A0A5M6D5Y2</accession>
<keyword evidence="2" id="KW-0472">Membrane</keyword>
<dbReference type="InterPro" id="IPR014752">
    <property type="entry name" value="Arrestin-like_C"/>
</dbReference>